<dbReference type="CDD" id="cd04216">
    <property type="entry name" value="Phytocyanin"/>
    <property type="match status" value="1"/>
</dbReference>
<protein>
    <recommendedName>
        <fullName evidence="5">Phytocyanin domain-containing protein</fullName>
    </recommendedName>
</protein>
<proteinExistence type="predicted"/>
<dbReference type="FunFam" id="2.60.40.420:FF:000034">
    <property type="entry name" value="Cupredoxin superfamily protein"/>
    <property type="match status" value="1"/>
</dbReference>
<feature type="region of interest" description="Disordered" evidence="3">
    <location>
        <begin position="184"/>
        <end position="231"/>
    </location>
</feature>
<keyword evidence="1" id="KW-1015">Disulfide bond</keyword>
<feature type="chain" id="PRO_5044891660" description="Phytocyanin domain-containing protein" evidence="4">
    <location>
        <begin position="32"/>
        <end position="253"/>
    </location>
</feature>
<dbReference type="SUPFAM" id="SSF49503">
    <property type="entry name" value="Cupredoxins"/>
    <property type="match status" value="1"/>
</dbReference>
<evidence type="ECO:0000259" key="5">
    <source>
        <dbReference type="PROSITE" id="PS51485"/>
    </source>
</evidence>
<feature type="domain" description="Phytocyanin" evidence="5">
    <location>
        <begin position="33"/>
        <end position="133"/>
    </location>
</feature>
<comment type="caution">
    <text evidence="6">The sequence shown here is derived from an EMBL/GenBank/DDBJ whole genome shotgun (WGS) entry which is preliminary data.</text>
</comment>
<feature type="compositionally biased region" description="Pro residues" evidence="3">
    <location>
        <begin position="184"/>
        <end position="228"/>
    </location>
</feature>
<keyword evidence="7" id="KW-1185">Reference proteome</keyword>
<evidence type="ECO:0000313" key="7">
    <source>
        <dbReference type="Proteomes" id="UP001630127"/>
    </source>
</evidence>
<accession>A0ABD2ZRI5</accession>
<dbReference type="PANTHER" id="PTHR33021">
    <property type="entry name" value="BLUE COPPER PROTEIN"/>
    <property type="match status" value="1"/>
</dbReference>
<dbReference type="InterPro" id="IPR003245">
    <property type="entry name" value="Phytocyanin_dom"/>
</dbReference>
<evidence type="ECO:0000313" key="6">
    <source>
        <dbReference type="EMBL" id="KAL3521893.1"/>
    </source>
</evidence>
<dbReference type="PANTHER" id="PTHR33021:SF31">
    <property type="entry name" value="OS02G0720100 PROTEIN"/>
    <property type="match status" value="1"/>
</dbReference>
<evidence type="ECO:0000256" key="1">
    <source>
        <dbReference type="ARBA" id="ARBA00023157"/>
    </source>
</evidence>
<gene>
    <name evidence="6" type="ORF">ACH5RR_014727</name>
</gene>
<dbReference type="EMBL" id="JBJUIK010000007">
    <property type="protein sequence ID" value="KAL3521893.1"/>
    <property type="molecule type" value="Genomic_DNA"/>
</dbReference>
<name>A0ABD2ZRI5_9GENT</name>
<feature type="signal peptide" evidence="4">
    <location>
        <begin position="1"/>
        <end position="31"/>
    </location>
</feature>
<dbReference type="InterPro" id="IPR008972">
    <property type="entry name" value="Cupredoxin"/>
</dbReference>
<dbReference type="Pfam" id="PF02298">
    <property type="entry name" value="Cu_bind_like"/>
    <property type="match status" value="1"/>
</dbReference>
<keyword evidence="2" id="KW-0325">Glycoprotein</keyword>
<evidence type="ECO:0000256" key="3">
    <source>
        <dbReference type="SAM" id="MobiDB-lite"/>
    </source>
</evidence>
<evidence type="ECO:0000256" key="4">
    <source>
        <dbReference type="SAM" id="SignalP"/>
    </source>
</evidence>
<reference evidence="6 7" key="1">
    <citation type="submission" date="2024-11" db="EMBL/GenBank/DDBJ databases">
        <title>A near-complete genome assembly of Cinchona calisaya.</title>
        <authorList>
            <person name="Lian D.C."/>
            <person name="Zhao X.W."/>
            <person name="Wei L."/>
        </authorList>
    </citation>
    <scope>NUCLEOTIDE SEQUENCE [LARGE SCALE GENOMIC DNA]</scope>
    <source>
        <tissue evidence="6">Nenye</tissue>
    </source>
</reference>
<organism evidence="6 7">
    <name type="scientific">Cinchona calisaya</name>
    <dbReference type="NCBI Taxonomy" id="153742"/>
    <lineage>
        <taxon>Eukaryota</taxon>
        <taxon>Viridiplantae</taxon>
        <taxon>Streptophyta</taxon>
        <taxon>Embryophyta</taxon>
        <taxon>Tracheophyta</taxon>
        <taxon>Spermatophyta</taxon>
        <taxon>Magnoliopsida</taxon>
        <taxon>eudicotyledons</taxon>
        <taxon>Gunneridae</taxon>
        <taxon>Pentapetalae</taxon>
        <taxon>asterids</taxon>
        <taxon>lamiids</taxon>
        <taxon>Gentianales</taxon>
        <taxon>Rubiaceae</taxon>
        <taxon>Cinchonoideae</taxon>
        <taxon>Cinchoneae</taxon>
        <taxon>Cinchona</taxon>
    </lineage>
</organism>
<dbReference type="PROSITE" id="PS51485">
    <property type="entry name" value="PHYTOCYANIN"/>
    <property type="match status" value="1"/>
</dbReference>
<keyword evidence="4" id="KW-0732">Signal</keyword>
<dbReference type="AlphaFoldDB" id="A0ABD2ZRI5"/>
<dbReference type="InterPro" id="IPR039391">
    <property type="entry name" value="Phytocyanin-like"/>
</dbReference>
<dbReference type="Proteomes" id="UP001630127">
    <property type="component" value="Unassembled WGS sequence"/>
</dbReference>
<dbReference type="Gene3D" id="2.60.40.420">
    <property type="entry name" value="Cupredoxins - blue copper proteins"/>
    <property type="match status" value="1"/>
</dbReference>
<sequence length="253" mass="27612">MAKMAGGLKVLTTLLALVIFSLDFGGKRVVAEVHHVVGDEKGWSPSTDVVSWFTGRVFRVGDKIWFAYSATDDSIMELQTAEEFHSCNLTNPIRMYTSGLDKVSLDNEGTRYFASGNLDSCKNGLKLPINVNSFPFDSPPPPEIPFPIFHSPPPPEIPFPVFHSPPPPTPTFFTPPPPEIPFPVFPSPPPPTPTFHAPPPPDLPFPVFPPPPPPTPPFHAPPPPPHPKPSASAHFTGLSFTLFVGFVLCYMSM</sequence>
<evidence type="ECO:0000256" key="2">
    <source>
        <dbReference type="ARBA" id="ARBA00023180"/>
    </source>
</evidence>